<accession>A0AAW0KPB6</accession>
<reference evidence="1 2" key="1">
    <citation type="journal article" date="2018" name="Sci. Data">
        <title>The draft genome sequence of cork oak.</title>
        <authorList>
            <person name="Ramos A.M."/>
            <person name="Usie A."/>
            <person name="Barbosa P."/>
            <person name="Barros P.M."/>
            <person name="Capote T."/>
            <person name="Chaves I."/>
            <person name="Simoes F."/>
            <person name="Abreu I."/>
            <person name="Carrasquinho I."/>
            <person name="Faro C."/>
            <person name="Guimaraes J.B."/>
            <person name="Mendonca D."/>
            <person name="Nobrega F."/>
            <person name="Rodrigues L."/>
            <person name="Saibo N.J.M."/>
            <person name="Varela M.C."/>
            <person name="Egas C."/>
            <person name="Matos J."/>
            <person name="Miguel C.M."/>
            <person name="Oliveira M.M."/>
            <person name="Ricardo C.P."/>
            <person name="Goncalves S."/>
        </authorList>
    </citation>
    <scope>NUCLEOTIDE SEQUENCE [LARGE SCALE GENOMIC DNA]</scope>
    <source>
        <strain evidence="2">cv. HL8</strain>
    </source>
</reference>
<organism evidence="1 2">
    <name type="scientific">Quercus suber</name>
    <name type="common">Cork oak</name>
    <dbReference type="NCBI Taxonomy" id="58331"/>
    <lineage>
        <taxon>Eukaryota</taxon>
        <taxon>Viridiplantae</taxon>
        <taxon>Streptophyta</taxon>
        <taxon>Embryophyta</taxon>
        <taxon>Tracheophyta</taxon>
        <taxon>Spermatophyta</taxon>
        <taxon>Magnoliopsida</taxon>
        <taxon>eudicotyledons</taxon>
        <taxon>Gunneridae</taxon>
        <taxon>Pentapetalae</taxon>
        <taxon>rosids</taxon>
        <taxon>fabids</taxon>
        <taxon>Fagales</taxon>
        <taxon>Fagaceae</taxon>
        <taxon>Quercus</taxon>
    </lineage>
</organism>
<sequence length="58" mass="6532">MPISSNHAVVKARKVKSHLLTFSPTSPVFLLNRAIETYGKCGCLVNARELFEEMPQRD</sequence>
<protein>
    <submittedName>
        <fullName evidence="1">Pentatricopeptide repeat-containing protein</fullName>
    </submittedName>
</protein>
<dbReference type="AlphaFoldDB" id="A0AAW0KPB6"/>
<dbReference type="Proteomes" id="UP000237347">
    <property type="component" value="Unassembled WGS sequence"/>
</dbReference>
<gene>
    <name evidence="1" type="primary">PCMP-A5_3</name>
    <name evidence="1" type="ORF">CFP56_016719</name>
</gene>
<proteinExistence type="predicted"/>
<comment type="caution">
    <text evidence="1">The sequence shown here is derived from an EMBL/GenBank/DDBJ whole genome shotgun (WGS) entry which is preliminary data.</text>
</comment>
<dbReference type="EMBL" id="PKMF04000262">
    <property type="protein sequence ID" value="KAK7840436.1"/>
    <property type="molecule type" value="Genomic_DNA"/>
</dbReference>
<name>A0AAW0KPB6_QUESU</name>
<evidence type="ECO:0000313" key="2">
    <source>
        <dbReference type="Proteomes" id="UP000237347"/>
    </source>
</evidence>
<keyword evidence="2" id="KW-1185">Reference proteome</keyword>
<evidence type="ECO:0000313" key="1">
    <source>
        <dbReference type="EMBL" id="KAK7840436.1"/>
    </source>
</evidence>